<keyword evidence="3" id="KW-1185">Reference proteome</keyword>
<proteinExistence type="predicted"/>
<gene>
    <name evidence="2" type="ORF">SAMN05216276_10898</name>
</gene>
<dbReference type="Proteomes" id="UP000198282">
    <property type="component" value="Unassembled WGS sequence"/>
</dbReference>
<dbReference type="AlphaFoldDB" id="A0A239P6D7"/>
<evidence type="ECO:0000256" key="1">
    <source>
        <dbReference type="SAM" id="MobiDB-lite"/>
    </source>
</evidence>
<feature type="region of interest" description="Disordered" evidence="1">
    <location>
        <begin position="32"/>
        <end position="57"/>
    </location>
</feature>
<reference evidence="2 3" key="1">
    <citation type="submission" date="2017-06" db="EMBL/GenBank/DDBJ databases">
        <authorList>
            <person name="Kim H.J."/>
            <person name="Triplett B.A."/>
        </authorList>
    </citation>
    <scope>NUCLEOTIDE SEQUENCE [LARGE SCALE GENOMIC DNA]</scope>
    <source>
        <strain evidence="2 3">CGMCC 4.2132</strain>
    </source>
</reference>
<organism evidence="2 3">
    <name type="scientific">Streptosporangium subroseum</name>
    <dbReference type="NCBI Taxonomy" id="106412"/>
    <lineage>
        <taxon>Bacteria</taxon>
        <taxon>Bacillati</taxon>
        <taxon>Actinomycetota</taxon>
        <taxon>Actinomycetes</taxon>
        <taxon>Streptosporangiales</taxon>
        <taxon>Streptosporangiaceae</taxon>
        <taxon>Streptosporangium</taxon>
    </lineage>
</organism>
<protein>
    <submittedName>
        <fullName evidence="2">Uncharacterized protein</fullName>
    </submittedName>
</protein>
<sequence>MGENKCGAGDITDFAKAGGDVLQGAPALREQSEAAFAQAAQRAQQHGAGVDSHEHGRSDPIDALVIARLALREAAGLPPGGCFG</sequence>
<feature type="compositionally biased region" description="Low complexity" evidence="1">
    <location>
        <begin position="33"/>
        <end position="48"/>
    </location>
</feature>
<name>A0A239P6D7_9ACTN</name>
<accession>A0A239P6D7</accession>
<evidence type="ECO:0000313" key="3">
    <source>
        <dbReference type="Proteomes" id="UP000198282"/>
    </source>
</evidence>
<dbReference type="EMBL" id="FZOD01000089">
    <property type="protein sequence ID" value="SNT62224.1"/>
    <property type="molecule type" value="Genomic_DNA"/>
</dbReference>
<evidence type="ECO:0000313" key="2">
    <source>
        <dbReference type="EMBL" id="SNT62224.1"/>
    </source>
</evidence>